<gene>
    <name evidence="1" type="ORF">Psi01_23310</name>
</gene>
<dbReference type="InterPro" id="IPR058532">
    <property type="entry name" value="YjbR/MT2646/Rv2570-like"/>
</dbReference>
<dbReference type="AlphaFoldDB" id="A0A8J3SFL6"/>
<comment type="caution">
    <text evidence="1">The sequence shown here is derived from an EMBL/GenBank/DDBJ whole genome shotgun (WGS) entry which is preliminary data.</text>
</comment>
<keyword evidence="2" id="KW-1185">Reference proteome</keyword>
<proteinExistence type="predicted"/>
<dbReference type="Pfam" id="PF04237">
    <property type="entry name" value="YjbR"/>
    <property type="match status" value="1"/>
</dbReference>
<reference evidence="1 2" key="1">
    <citation type="submission" date="2021-01" db="EMBL/GenBank/DDBJ databases">
        <title>Whole genome shotgun sequence of Planobispora siamensis NBRC 107568.</title>
        <authorList>
            <person name="Komaki H."/>
            <person name="Tamura T."/>
        </authorList>
    </citation>
    <scope>NUCLEOTIDE SEQUENCE [LARGE SCALE GENOMIC DNA]</scope>
    <source>
        <strain evidence="1 2">NBRC 107568</strain>
    </source>
</reference>
<dbReference type="Gene3D" id="3.90.1150.30">
    <property type="match status" value="1"/>
</dbReference>
<protein>
    <submittedName>
        <fullName evidence="1">Phosphoribosylglycinamide formyltransferase</fullName>
    </submittedName>
</protein>
<accession>A0A8J3SFL6</accession>
<sequence>MTDDPLESLRRLCLALPETTERLSHGEPTWFIRDRKTFVTYADHHHDDRLAFWCAAPPGVQEALVAQDPERFFRPPYVGHRGWLGVYLDVPQDWDEIAEIVTEAYRVVAPARLAALLK</sequence>
<name>A0A8J3SFL6_9ACTN</name>
<dbReference type="InterPro" id="IPR038056">
    <property type="entry name" value="YjbR-like_sf"/>
</dbReference>
<evidence type="ECO:0000313" key="1">
    <source>
        <dbReference type="EMBL" id="GIH91701.1"/>
    </source>
</evidence>
<dbReference type="RefSeq" id="WP_204063962.1">
    <property type="nucleotide sequence ID" value="NZ_BOOJ01000022.1"/>
</dbReference>
<organism evidence="1 2">
    <name type="scientific">Planobispora siamensis</name>
    <dbReference type="NCBI Taxonomy" id="936338"/>
    <lineage>
        <taxon>Bacteria</taxon>
        <taxon>Bacillati</taxon>
        <taxon>Actinomycetota</taxon>
        <taxon>Actinomycetes</taxon>
        <taxon>Streptosporangiales</taxon>
        <taxon>Streptosporangiaceae</taxon>
        <taxon>Planobispora</taxon>
    </lineage>
</organism>
<dbReference type="EMBL" id="BOOJ01000022">
    <property type="protein sequence ID" value="GIH91701.1"/>
    <property type="molecule type" value="Genomic_DNA"/>
</dbReference>
<evidence type="ECO:0000313" key="2">
    <source>
        <dbReference type="Proteomes" id="UP000619788"/>
    </source>
</evidence>
<dbReference type="Proteomes" id="UP000619788">
    <property type="component" value="Unassembled WGS sequence"/>
</dbReference>
<dbReference type="SUPFAM" id="SSF142906">
    <property type="entry name" value="YjbR-like"/>
    <property type="match status" value="1"/>
</dbReference>